<name>A0A074KYU4_9BACT</name>
<evidence type="ECO:0000313" key="2">
    <source>
        <dbReference type="Proteomes" id="UP000027821"/>
    </source>
</evidence>
<sequence>MTYWDDIYNKLFGHKNRHISHKENFSQTDDNDANVKAWLSSPQGVEYLELVYKNYHFKKANINASPRVQIMNTPYANGFVVYFNHPFTEKSFSNLFFALGFRILDLGYQKISLDRRMQEINEQVKTTEKQYFKPPFNKKEENDKIDQLYGNISVENVYFDNKPSYITVLVTVYSDRLYQKAKSFDELIELIFNPLYG</sequence>
<reference evidence="1 2" key="1">
    <citation type="submission" date="2014-04" db="EMBL/GenBank/DDBJ databases">
        <title>Characterization and application of a salt tolerant electro-active bacterium.</title>
        <authorList>
            <person name="Yang L."/>
            <person name="Wei S."/>
            <person name="Tay Q.X.M."/>
        </authorList>
    </citation>
    <scope>NUCLEOTIDE SEQUENCE [LARGE SCALE GENOMIC DNA]</scope>
    <source>
        <strain evidence="1 2">LY1</strain>
    </source>
</reference>
<dbReference type="OrthoDB" id="1491962at2"/>
<comment type="caution">
    <text evidence="1">The sequence shown here is derived from an EMBL/GenBank/DDBJ whole genome shotgun (WGS) entry which is preliminary data.</text>
</comment>
<dbReference type="eggNOG" id="ENOG503321M">
    <property type="taxonomic scope" value="Bacteria"/>
</dbReference>
<evidence type="ECO:0000313" key="1">
    <source>
        <dbReference type="EMBL" id="KEO75121.1"/>
    </source>
</evidence>
<proteinExistence type="predicted"/>
<dbReference type="STRING" id="1048983.EL17_05470"/>
<protein>
    <submittedName>
        <fullName evidence="1">Uncharacterized protein</fullName>
    </submittedName>
</protein>
<dbReference type="AlphaFoldDB" id="A0A074KYU4"/>
<keyword evidence="2" id="KW-1185">Reference proteome</keyword>
<dbReference type="EMBL" id="JMIH01000014">
    <property type="protein sequence ID" value="KEO75121.1"/>
    <property type="molecule type" value="Genomic_DNA"/>
</dbReference>
<dbReference type="RefSeq" id="WP_035071689.1">
    <property type="nucleotide sequence ID" value="NZ_JMIH01000014.1"/>
</dbReference>
<gene>
    <name evidence="1" type="ORF">EL17_05470</name>
</gene>
<accession>A0A074KYU4</accession>
<dbReference type="Proteomes" id="UP000027821">
    <property type="component" value="Unassembled WGS sequence"/>
</dbReference>
<organism evidence="1 2">
    <name type="scientific">Anditalea andensis</name>
    <dbReference type="NCBI Taxonomy" id="1048983"/>
    <lineage>
        <taxon>Bacteria</taxon>
        <taxon>Pseudomonadati</taxon>
        <taxon>Bacteroidota</taxon>
        <taxon>Cytophagia</taxon>
        <taxon>Cytophagales</taxon>
        <taxon>Cytophagaceae</taxon>
        <taxon>Anditalea</taxon>
    </lineage>
</organism>